<reference evidence="1 2" key="1">
    <citation type="submission" date="2014-04" db="EMBL/GenBank/DDBJ databases">
        <title>Genome evolution of avian class.</title>
        <authorList>
            <person name="Zhang G."/>
            <person name="Li C."/>
        </authorList>
    </citation>
    <scope>NUCLEOTIDE SEQUENCE [LARGE SCALE GENOMIC DNA]</scope>
    <source>
        <strain evidence="1">BGI_N336</strain>
    </source>
</reference>
<dbReference type="AlphaFoldDB" id="A0A093QNP3"/>
<dbReference type="Proteomes" id="UP000053238">
    <property type="component" value="Unassembled WGS sequence"/>
</dbReference>
<feature type="non-terminal residue" evidence="1">
    <location>
        <position position="55"/>
    </location>
</feature>
<keyword evidence="2" id="KW-1185">Reference proteome</keyword>
<proteinExistence type="predicted"/>
<accession>A0A093QNP3</accession>
<organism evidence="1 2">
    <name type="scientific">Phalacrocorax carbo</name>
    <name type="common">Great cormorant</name>
    <name type="synonym">Pelecanus carbo</name>
    <dbReference type="NCBI Taxonomy" id="9209"/>
    <lineage>
        <taxon>Eukaryota</taxon>
        <taxon>Metazoa</taxon>
        <taxon>Chordata</taxon>
        <taxon>Craniata</taxon>
        <taxon>Vertebrata</taxon>
        <taxon>Euteleostomi</taxon>
        <taxon>Archelosauria</taxon>
        <taxon>Archosauria</taxon>
        <taxon>Dinosauria</taxon>
        <taxon>Saurischia</taxon>
        <taxon>Theropoda</taxon>
        <taxon>Coelurosauria</taxon>
        <taxon>Aves</taxon>
        <taxon>Neognathae</taxon>
        <taxon>Neoaves</taxon>
        <taxon>Aequornithes</taxon>
        <taxon>Suliformes</taxon>
        <taxon>Phalacrocoracidae</taxon>
        <taxon>Phalacrocorax</taxon>
    </lineage>
</organism>
<gene>
    <name evidence="1" type="ORF">N336_00459</name>
</gene>
<evidence type="ECO:0008006" key="3">
    <source>
        <dbReference type="Google" id="ProtNLM"/>
    </source>
</evidence>
<sequence length="55" mass="6509">NGFKVKEGRLRLDIRQKCFMTRVMRNWNRLPRYVLDSSLLEVFKVKLDGALGNLI</sequence>
<protein>
    <recommendedName>
        <fullName evidence="3">Nidogen G2 beta-barrel domain-containing protein</fullName>
    </recommendedName>
</protein>
<evidence type="ECO:0000313" key="2">
    <source>
        <dbReference type="Proteomes" id="UP000053238"/>
    </source>
</evidence>
<feature type="non-terminal residue" evidence="1">
    <location>
        <position position="1"/>
    </location>
</feature>
<evidence type="ECO:0000313" key="1">
    <source>
        <dbReference type="EMBL" id="KFW90528.1"/>
    </source>
</evidence>
<dbReference type="EMBL" id="KL426834">
    <property type="protein sequence ID" value="KFW90528.1"/>
    <property type="molecule type" value="Genomic_DNA"/>
</dbReference>
<name>A0A093QNP3_PHACA</name>